<dbReference type="EMBL" id="AQHF01000017">
    <property type="protein sequence ID" value="MBE0344707.1"/>
    <property type="molecule type" value="Genomic_DNA"/>
</dbReference>
<dbReference type="AlphaFoldDB" id="A0A8I0MS02"/>
<sequence length="306" mass="34708">MQLTRRLFAKVSSVLHFTRLLRVAGAKKISFKQHLFSDTYGKRKIDYQELADKHFVVDSNEATLFGERGGLAHFILDWLKEAYLRNNRAYLRFLAIFDNTLVHQSLQIKSFSSLIFRTETTTAAQQQRQLLQSYFSSLTEHYGELSMLPATLITRAEHYSLSNLQRLLRHYFPHAIHLAMSDIEVKSIPSHARSHLGSCQLGRGAVLGAQFAQLGRTLTVTVMYEDAAIFSKLEQQEAQQVELLSAIKSLCSHYVSHEVVVEVEAQYIGTVPSDLVLTHHQKGIVLGVNANVTRRNGNQKRTVRAL</sequence>
<gene>
    <name evidence="1" type="ORF">PPEP_a2347</name>
</gene>
<proteinExistence type="predicted"/>
<dbReference type="Proteomes" id="UP000660708">
    <property type="component" value="Unassembled WGS sequence"/>
</dbReference>
<dbReference type="InterPro" id="IPR010732">
    <property type="entry name" value="T6SS_TssG-like"/>
</dbReference>
<name>A0A8I0MS02_9GAMM</name>
<protein>
    <submittedName>
        <fullName evidence="1">Uncharacterized protein</fullName>
    </submittedName>
</protein>
<organism evidence="1 2">
    <name type="scientific">Pseudoalteromonas peptidolytica F12-50-A1</name>
    <dbReference type="NCBI Taxonomy" id="1315280"/>
    <lineage>
        <taxon>Bacteria</taxon>
        <taxon>Pseudomonadati</taxon>
        <taxon>Pseudomonadota</taxon>
        <taxon>Gammaproteobacteria</taxon>
        <taxon>Alteromonadales</taxon>
        <taxon>Pseudoalteromonadaceae</taxon>
        <taxon>Pseudoalteromonas</taxon>
    </lineage>
</organism>
<keyword evidence="2" id="KW-1185">Reference proteome</keyword>
<dbReference type="Pfam" id="PF06996">
    <property type="entry name" value="T6SS_TssG"/>
    <property type="match status" value="1"/>
</dbReference>
<evidence type="ECO:0000313" key="2">
    <source>
        <dbReference type="Proteomes" id="UP000660708"/>
    </source>
</evidence>
<accession>A0A8I0MS02</accession>
<reference evidence="1 2" key="1">
    <citation type="submission" date="2015-06" db="EMBL/GenBank/DDBJ databases">
        <title>Genome sequence of Pseudoalteromonas peptidolytica.</title>
        <authorList>
            <person name="Xie B.-B."/>
            <person name="Rong J.-C."/>
            <person name="Qin Q.-L."/>
            <person name="Zhang Y.-Z."/>
        </authorList>
    </citation>
    <scope>NUCLEOTIDE SEQUENCE [LARGE SCALE GENOMIC DNA]</scope>
    <source>
        <strain evidence="1 2">F12-50-A1</strain>
    </source>
</reference>
<dbReference type="RefSeq" id="WP_147388958.1">
    <property type="nucleotide sequence ID" value="NZ_AQHF01000017.1"/>
</dbReference>
<evidence type="ECO:0000313" key="1">
    <source>
        <dbReference type="EMBL" id="MBE0344707.1"/>
    </source>
</evidence>
<comment type="caution">
    <text evidence="1">The sequence shown here is derived from an EMBL/GenBank/DDBJ whole genome shotgun (WGS) entry which is preliminary data.</text>
</comment>